<gene>
    <name evidence="1" type="ORF">UT27_C0006G0002</name>
</gene>
<dbReference type="AlphaFoldDB" id="A0A837HQG2"/>
<evidence type="ECO:0000313" key="2">
    <source>
        <dbReference type="Proteomes" id="UP000033998"/>
    </source>
</evidence>
<name>A0A837HQG2_9BACT</name>
<protein>
    <submittedName>
        <fullName evidence="1">Uncharacterized protein</fullName>
    </submittedName>
</protein>
<reference evidence="1 2" key="1">
    <citation type="journal article" date="2015" name="Nature">
        <title>rRNA introns, odd ribosomes, and small enigmatic genomes across a large radiation of phyla.</title>
        <authorList>
            <person name="Brown C.T."/>
            <person name="Hug L.A."/>
            <person name="Thomas B.C."/>
            <person name="Sharon I."/>
            <person name="Castelle C.J."/>
            <person name="Singh A."/>
            <person name="Wilkins M.J."/>
            <person name="Williams K.H."/>
            <person name="Banfield J.F."/>
        </authorList>
    </citation>
    <scope>NUCLEOTIDE SEQUENCE [LARGE SCALE GENOMIC DNA]</scope>
</reference>
<comment type="caution">
    <text evidence="1">The sequence shown here is derived from an EMBL/GenBank/DDBJ whole genome shotgun (WGS) entry which is preliminary data.</text>
</comment>
<evidence type="ECO:0000313" key="1">
    <source>
        <dbReference type="EMBL" id="KKR01690.1"/>
    </source>
</evidence>
<accession>A0A837HQG2</accession>
<dbReference type="Proteomes" id="UP000033998">
    <property type="component" value="Unassembled WGS sequence"/>
</dbReference>
<dbReference type="EMBL" id="LBWE01000006">
    <property type="protein sequence ID" value="KKR01690.1"/>
    <property type="molecule type" value="Genomic_DNA"/>
</dbReference>
<sequence>MTSKFKSDKYRKTRGGYSRFLNVLCEHCGAKILVYQKDGHGPLKRLYFDRIFAPENVANFQKLPINKIPNLTCSKCKSVLAVPYVYKKEQRKAYHLFVGAVTKKITKI</sequence>
<organism evidence="1 2">
    <name type="scientific">Candidatus Nomurabacteria bacterium GW2011_GWD2_39_12</name>
    <dbReference type="NCBI Taxonomy" id="1618759"/>
    <lineage>
        <taxon>Bacteria</taxon>
        <taxon>Candidatus Nomuraibacteriota</taxon>
    </lineage>
</organism>
<proteinExistence type="predicted"/>